<evidence type="ECO:0000256" key="4">
    <source>
        <dbReference type="ARBA" id="ARBA00023263"/>
    </source>
</evidence>
<evidence type="ECO:0000313" key="8">
    <source>
        <dbReference type="Proteomes" id="UP000327179"/>
    </source>
</evidence>
<name>A0A5J6QEZ5_9GAMM</name>
<keyword evidence="8" id="KW-1185">Reference proteome</keyword>
<dbReference type="InterPro" id="IPR036937">
    <property type="entry name" value="Adhesion_dom_fimbrial_sf"/>
</dbReference>
<evidence type="ECO:0000259" key="6">
    <source>
        <dbReference type="Pfam" id="PF00419"/>
    </source>
</evidence>
<dbReference type="AlphaFoldDB" id="A0A5J6QEZ5"/>
<comment type="subcellular location">
    <subcellularLocation>
        <location evidence="1">Fimbrium</location>
    </subcellularLocation>
</comment>
<dbReference type="InterPro" id="IPR000259">
    <property type="entry name" value="Adhesion_dom_fimbrial"/>
</dbReference>
<dbReference type="RefSeq" id="WP_151131425.1">
    <property type="nucleotide sequence ID" value="NZ_CP043311.1"/>
</dbReference>
<keyword evidence="3 5" id="KW-0732">Signal</keyword>
<keyword evidence="4" id="KW-0281">Fimbrium</keyword>
<dbReference type="EMBL" id="CP043311">
    <property type="protein sequence ID" value="QEY60883.1"/>
    <property type="molecule type" value="Genomic_DNA"/>
</dbReference>
<dbReference type="PANTHER" id="PTHR33420">
    <property type="entry name" value="FIMBRIAL SUBUNIT ELFA-RELATED"/>
    <property type="match status" value="1"/>
</dbReference>
<protein>
    <submittedName>
        <fullName evidence="7">Type 1 fimbrial protein</fullName>
    </submittedName>
</protein>
<evidence type="ECO:0000313" key="7">
    <source>
        <dbReference type="EMBL" id="QEY60883.1"/>
    </source>
</evidence>
<organism evidence="7 8">
    <name type="scientific">Metapseudomonas lalkuanensis</name>
    <dbReference type="NCBI Taxonomy" id="2604832"/>
    <lineage>
        <taxon>Bacteria</taxon>
        <taxon>Pseudomonadati</taxon>
        <taxon>Pseudomonadota</taxon>
        <taxon>Gammaproteobacteria</taxon>
        <taxon>Pseudomonadales</taxon>
        <taxon>Pseudomonadaceae</taxon>
        <taxon>Metapseudomonas</taxon>
    </lineage>
</organism>
<sequence>MKKIASTCIAVLGLGVGGMASAIDGTISITGEVSGKTCKISGGSGDQTVTLVPVSQSSLGAGATSGFKPFSISVDSCTAGTKIVAHFEPGPTVNHETGNLVNQAAGGSNVEVQILTKDQKPIHLVNGTNNQEVIATGESGKATGTLEFLAAYKAPDSAAATPGAVSTSVQYTMSYE</sequence>
<dbReference type="Proteomes" id="UP000327179">
    <property type="component" value="Chromosome"/>
</dbReference>
<dbReference type="SUPFAM" id="SSF49401">
    <property type="entry name" value="Bacterial adhesins"/>
    <property type="match status" value="1"/>
</dbReference>
<reference evidence="7 8" key="1">
    <citation type="submission" date="2019-08" db="EMBL/GenBank/DDBJ databases">
        <title>Whole-genome Sequencing of e-waste polymer degrading bacterium Pseudomonas sp. strain PE08.</title>
        <authorList>
            <person name="Kirdat K."/>
            <person name="Debbarma P."/>
            <person name="Narawade N."/>
            <person name="Suyal D."/>
            <person name="Thorat V."/>
            <person name="Shouche Y."/>
            <person name="Goel R."/>
            <person name="Yadav A."/>
        </authorList>
    </citation>
    <scope>NUCLEOTIDE SEQUENCE [LARGE SCALE GENOMIC DNA]</scope>
    <source>
        <strain evidence="7 8">PE08</strain>
    </source>
</reference>
<evidence type="ECO:0000256" key="3">
    <source>
        <dbReference type="ARBA" id="ARBA00022729"/>
    </source>
</evidence>
<gene>
    <name evidence="7" type="ORF">FXN65_02025</name>
</gene>
<dbReference type="GO" id="GO:0043709">
    <property type="term" value="P:cell adhesion involved in single-species biofilm formation"/>
    <property type="evidence" value="ECO:0007669"/>
    <property type="project" value="TreeGrafter"/>
</dbReference>
<accession>A0A5J6QEZ5</accession>
<feature type="domain" description="Fimbrial-type adhesion" evidence="6">
    <location>
        <begin position="27"/>
        <end position="175"/>
    </location>
</feature>
<proteinExistence type="inferred from homology"/>
<dbReference type="PANTHER" id="PTHR33420:SF3">
    <property type="entry name" value="FIMBRIAL SUBUNIT ELFA"/>
    <property type="match status" value="1"/>
</dbReference>
<evidence type="ECO:0000256" key="2">
    <source>
        <dbReference type="ARBA" id="ARBA00006671"/>
    </source>
</evidence>
<evidence type="ECO:0000256" key="1">
    <source>
        <dbReference type="ARBA" id="ARBA00004561"/>
    </source>
</evidence>
<dbReference type="InterPro" id="IPR008966">
    <property type="entry name" value="Adhesion_dom_sf"/>
</dbReference>
<dbReference type="Gene3D" id="2.60.40.1090">
    <property type="entry name" value="Fimbrial-type adhesion domain"/>
    <property type="match status" value="1"/>
</dbReference>
<dbReference type="KEGG" id="plal:FXN65_02025"/>
<dbReference type="GO" id="GO:0009289">
    <property type="term" value="C:pilus"/>
    <property type="evidence" value="ECO:0007669"/>
    <property type="project" value="UniProtKB-SubCell"/>
</dbReference>
<dbReference type="InterPro" id="IPR050263">
    <property type="entry name" value="Bact_Fimbrial_Adh_Pro"/>
</dbReference>
<feature type="chain" id="PRO_5023924055" evidence="5">
    <location>
        <begin position="23"/>
        <end position="176"/>
    </location>
</feature>
<evidence type="ECO:0000256" key="5">
    <source>
        <dbReference type="SAM" id="SignalP"/>
    </source>
</evidence>
<feature type="signal peptide" evidence="5">
    <location>
        <begin position="1"/>
        <end position="22"/>
    </location>
</feature>
<dbReference type="Pfam" id="PF00419">
    <property type="entry name" value="Fimbrial"/>
    <property type="match status" value="1"/>
</dbReference>
<comment type="similarity">
    <text evidence="2">Belongs to the fimbrial protein family.</text>
</comment>